<organism evidence="2 3">
    <name type="scientific">Fundidesulfovibrio magnetotacticus</name>
    <dbReference type="NCBI Taxonomy" id="2730080"/>
    <lineage>
        <taxon>Bacteria</taxon>
        <taxon>Pseudomonadati</taxon>
        <taxon>Thermodesulfobacteriota</taxon>
        <taxon>Desulfovibrionia</taxon>
        <taxon>Desulfovibrionales</taxon>
        <taxon>Desulfovibrionaceae</taxon>
        <taxon>Fundidesulfovibrio</taxon>
    </lineage>
</organism>
<sequence>MKTTNSTPAPAAVRAEAPMRLGVSSCLLGNPVRFDGGHKHDRWITGELGRYVEFVPVCPEVEAGFGTPREAMRLVGDPAAPRLVTIRSGRDLTETMRAWAARRVEELAGENLCGFVFKSRSPSSGMARVKVYPEKGGMPAHTGVGLFARAFMERFPLIPVEEEGRLSDPRLRENFIERLFVLRAWRDTLARGADTAALIDFHARHKLLAMAHSPALAKDMGRLVAQAASLPDAPDRYEAMLLAAMAKPATVARHVNVLQHMAGYFRKTTTQDERQELAEVIEDYRRGLTPLIVPVTLINHHVRRHGVEYLARQTYLRPHPLELKLRNYY</sequence>
<comment type="caution">
    <text evidence="2">The sequence shown here is derived from an EMBL/GenBank/DDBJ whole genome shotgun (WGS) entry which is preliminary data.</text>
</comment>
<accession>A0A6V8LLP1</accession>
<name>A0A6V8LLP1_9BACT</name>
<dbReference type="PANTHER" id="PTHR30087">
    <property type="entry name" value="INNER MEMBRANE PROTEIN"/>
    <property type="match status" value="1"/>
</dbReference>
<evidence type="ECO:0000259" key="1">
    <source>
        <dbReference type="Pfam" id="PF08349"/>
    </source>
</evidence>
<keyword evidence="3" id="KW-1185">Reference proteome</keyword>
<reference evidence="2 3" key="1">
    <citation type="submission" date="2020-04" db="EMBL/GenBank/DDBJ databases">
        <authorList>
            <consortium name="Desulfovibrio sp. FSS-1 genome sequencing consortium"/>
            <person name="Shimoshige H."/>
            <person name="Kobayashi H."/>
            <person name="Maekawa T."/>
        </authorList>
    </citation>
    <scope>NUCLEOTIDE SEQUENCE [LARGE SCALE GENOMIC DNA]</scope>
    <source>
        <strain evidence="2 3">SIID29052-01</strain>
    </source>
</reference>
<gene>
    <name evidence="2" type="ORF">NNJEOMEG_00449</name>
</gene>
<dbReference type="Pfam" id="PF04463">
    <property type="entry name" value="2-thiour_desulf"/>
    <property type="match status" value="1"/>
</dbReference>
<dbReference type="RefSeq" id="WP_173080853.1">
    <property type="nucleotide sequence ID" value="NZ_BLTE01000001.1"/>
</dbReference>
<dbReference type="Pfam" id="PF08349">
    <property type="entry name" value="DUF1722"/>
    <property type="match status" value="1"/>
</dbReference>
<reference evidence="2 3" key="2">
    <citation type="submission" date="2020-05" db="EMBL/GenBank/DDBJ databases">
        <title>Draft genome sequence of Desulfovibrio sp. strainFSS-1.</title>
        <authorList>
            <person name="Shimoshige H."/>
            <person name="Kobayashi H."/>
            <person name="Maekawa T."/>
        </authorList>
    </citation>
    <scope>NUCLEOTIDE SEQUENCE [LARGE SCALE GENOMIC DNA]</scope>
    <source>
        <strain evidence="2 3">SIID29052-01</strain>
    </source>
</reference>
<dbReference type="AlphaFoldDB" id="A0A6V8LLP1"/>
<evidence type="ECO:0000313" key="3">
    <source>
        <dbReference type="Proteomes" id="UP000494245"/>
    </source>
</evidence>
<dbReference type="EMBL" id="BLTE01000001">
    <property type="protein sequence ID" value="GFK92624.1"/>
    <property type="molecule type" value="Genomic_DNA"/>
</dbReference>
<protein>
    <recommendedName>
        <fullName evidence="1">DUF1722 domain-containing protein</fullName>
    </recommendedName>
</protein>
<dbReference type="InterPro" id="IPR013560">
    <property type="entry name" value="DUF1722"/>
</dbReference>
<dbReference type="PIRSF" id="PIRSF037004">
    <property type="entry name" value="UCP037004"/>
    <property type="match status" value="1"/>
</dbReference>
<proteinExistence type="predicted"/>
<dbReference type="PANTHER" id="PTHR30087:SF0">
    <property type="entry name" value="INNER MEMBRANE PROTEIN"/>
    <property type="match status" value="1"/>
</dbReference>
<feature type="domain" description="DUF1722" evidence="1">
    <location>
        <begin position="206"/>
        <end position="320"/>
    </location>
</feature>
<evidence type="ECO:0000313" key="2">
    <source>
        <dbReference type="EMBL" id="GFK92624.1"/>
    </source>
</evidence>
<dbReference type="Proteomes" id="UP000494245">
    <property type="component" value="Unassembled WGS sequence"/>
</dbReference>
<dbReference type="InterPro" id="IPR017087">
    <property type="entry name" value="UCP037004"/>
</dbReference>
<dbReference type="InterPro" id="IPR007553">
    <property type="entry name" value="2-thiour_desulf"/>
</dbReference>